<evidence type="ECO:0000313" key="1">
    <source>
        <dbReference type="EMBL" id="GME23859.1"/>
    </source>
</evidence>
<evidence type="ECO:0000313" key="2">
    <source>
        <dbReference type="Proteomes" id="UP001165186"/>
    </source>
</evidence>
<proteinExistence type="predicted"/>
<keyword evidence="2" id="KW-1185">Reference proteome</keyword>
<dbReference type="Proteomes" id="UP001165186">
    <property type="component" value="Unassembled WGS sequence"/>
</dbReference>
<name>A0ACB5RTM8_9PEZI</name>
<gene>
    <name evidence="1" type="primary">g8594</name>
    <name evidence="1" type="ORF">NpPPO83_00008594</name>
</gene>
<comment type="caution">
    <text evidence="1">The sequence shown here is derived from an EMBL/GenBank/DDBJ whole genome shotgun (WGS) entry which is preliminary data.</text>
</comment>
<organism evidence="1 2">
    <name type="scientific">Neofusicoccum parvum</name>
    <dbReference type="NCBI Taxonomy" id="310453"/>
    <lineage>
        <taxon>Eukaryota</taxon>
        <taxon>Fungi</taxon>
        <taxon>Dikarya</taxon>
        <taxon>Ascomycota</taxon>
        <taxon>Pezizomycotina</taxon>
        <taxon>Dothideomycetes</taxon>
        <taxon>Dothideomycetes incertae sedis</taxon>
        <taxon>Botryosphaeriales</taxon>
        <taxon>Botryosphaeriaceae</taxon>
        <taxon>Neofusicoccum</taxon>
    </lineage>
</organism>
<accession>A0ACB5RTM8</accession>
<sequence length="453" mass="48987">MKPQAPDAAVAPRSSRKKPNGTTAPPVTSGAQPFSHILDLPRELRDLIWEHSLLAVHAPPAIASPASIASAYRQYDSWGEEANHYPRRTRVNSTALLCCSRQVHVEVNDAIARLRAQRRLACQLRILLRNEKHLFLDWTSVPAVSPHYDDVFVEFKMVGAPERKGLAGSGGGMKTLHPNAFASGSAHRTSTPPFTRTPWTSILYDRTNGDFEFHRHLFKMLARLRSYGPSFVGDPVIFSAISSSTTSSCPSSSSSFSSSSSSSSSSSAPRTPTSATHLTFNVLSPPPQHSPPDAFRPPLWPWTPPRHVAAAARRTHGLVRPLCVALLLREFVVWALHGRDARRGENAFLKTGFPAGIAVLLDGADVRAQDVGPGAPDAAAAGGARWWAPVWRDEVEARACEGGAGLHRYCAETRELRWVHAGAGRADGGEGGVEGAGWQVWNVDAWALPGQGP</sequence>
<dbReference type="EMBL" id="BSXG01000009">
    <property type="protein sequence ID" value="GME23859.1"/>
    <property type="molecule type" value="Genomic_DNA"/>
</dbReference>
<protein>
    <submittedName>
        <fullName evidence="1">Uncharacterized protein LTHEOB_10298</fullName>
    </submittedName>
</protein>
<reference evidence="1" key="1">
    <citation type="submission" date="2024-09" db="EMBL/GenBank/DDBJ databases">
        <title>Draft Genome Sequences of Neofusicoccum parvum.</title>
        <authorList>
            <person name="Ashida A."/>
            <person name="Camagna M."/>
            <person name="Tanaka A."/>
            <person name="Takemoto D."/>
        </authorList>
    </citation>
    <scope>NUCLEOTIDE SEQUENCE</scope>
    <source>
        <strain evidence="1">PPO83</strain>
    </source>
</reference>